<dbReference type="InterPro" id="IPR017871">
    <property type="entry name" value="ABC_transporter-like_CS"/>
</dbReference>
<keyword evidence="5" id="KW-0812">Transmembrane</keyword>
<dbReference type="SUPFAM" id="SSF52540">
    <property type="entry name" value="P-loop containing nucleoside triphosphate hydrolases"/>
    <property type="match status" value="1"/>
</dbReference>
<evidence type="ECO:0000313" key="8">
    <source>
        <dbReference type="Proteomes" id="UP000272462"/>
    </source>
</evidence>
<keyword evidence="2" id="KW-0813">Transport</keyword>
<dbReference type="InterPro" id="IPR017911">
    <property type="entry name" value="MacB-like_ATP-bd"/>
</dbReference>
<dbReference type="EMBL" id="CP025121">
    <property type="protein sequence ID" value="AYJ01232.1"/>
    <property type="molecule type" value="Genomic_DNA"/>
</dbReference>
<evidence type="ECO:0000256" key="5">
    <source>
        <dbReference type="SAM" id="Phobius"/>
    </source>
</evidence>
<feature type="transmembrane region" description="Helical" evidence="5">
    <location>
        <begin position="589"/>
        <end position="613"/>
    </location>
</feature>
<evidence type="ECO:0000256" key="4">
    <source>
        <dbReference type="ARBA" id="ARBA00022840"/>
    </source>
</evidence>
<evidence type="ECO:0000256" key="2">
    <source>
        <dbReference type="ARBA" id="ARBA00022448"/>
    </source>
</evidence>
<feature type="transmembrane region" description="Helical" evidence="5">
    <location>
        <begin position="310"/>
        <end position="335"/>
    </location>
</feature>
<evidence type="ECO:0000256" key="1">
    <source>
        <dbReference type="ARBA" id="ARBA00005417"/>
    </source>
</evidence>
<evidence type="ECO:0000259" key="6">
    <source>
        <dbReference type="PROSITE" id="PS50893"/>
    </source>
</evidence>
<keyword evidence="5" id="KW-0472">Membrane</keyword>
<evidence type="ECO:0000256" key="3">
    <source>
        <dbReference type="ARBA" id="ARBA00022741"/>
    </source>
</evidence>
<dbReference type="Gene3D" id="3.40.50.300">
    <property type="entry name" value="P-loop containing nucleotide triphosphate hydrolases"/>
    <property type="match status" value="1"/>
</dbReference>
<dbReference type="RefSeq" id="WP_121463959.1">
    <property type="nucleotide sequence ID" value="NZ_CP025121.1"/>
</dbReference>
<dbReference type="OrthoDB" id="385899at2"/>
<gene>
    <name evidence="7" type="ORF">CWO85_01675</name>
</gene>
<dbReference type="PROSITE" id="PS50893">
    <property type="entry name" value="ABC_TRANSPORTER_2"/>
    <property type="match status" value="1"/>
</dbReference>
<dbReference type="InterPro" id="IPR003439">
    <property type="entry name" value="ABC_transporter-like_ATP-bd"/>
</dbReference>
<dbReference type="Proteomes" id="UP000272462">
    <property type="component" value="Chromosome"/>
</dbReference>
<dbReference type="InterPro" id="IPR027417">
    <property type="entry name" value="P-loop_NTPase"/>
</dbReference>
<dbReference type="CDD" id="cd03255">
    <property type="entry name" value="ABC_MJ0796_LolCDE_FtsE"/>
    <property type="match status" value="1"/>
</dbReference>
<reference evidence="7 8" key="1">
    <citation type="journal article" date="2018" name="BMC Genomics">
        <title>Comparative genome analysis of jujube witches'-broom Phytoplasma, an obligate pathogen that causes jujube witches'-broom disease.</title>
        <authorList>
            <person name="Wang J."/>
            <person name="Song L."/>
            <person name="Jiao Q."/>
            <person name="Yang S."/>
            <person name="Gao R."/>
            <person name="Lu X."/>
            <person name="Zhou G."/>
        </authorList>
    </citation>
    <scope>NUCLEOTIDE SEQUENCE [LARGE SCALE GENOMIC DNA]</scope>
    <source>
        <strain evidence="7">Jwb-nky</strain>
    </source>
</reference>
<dbReference type="PANTHER" id="PTHR42798">
    <property type="entry name" value="LIPOPROTEIN-RELEASING SYSTEM ATP-BINDING PROTEIN LOLD"/>
    <property type="match status" value="1"/>
</dbReference>
<keyword evidence="4 7" id="KW-0067">ATP-binding</keyword>
<dbReference type="PROSITE" id="PS00211">
    <property type="entry name" value="ABC_TRANSPORTER_1"/>
    <property type="match status" value="1"/>
</dbReference>
<protein>
    <submittedName>
        <fullName evidence="7">Lipoprotein ABC transporter ATP-binding protein</fullName>
    </submittedName>
</protein>
<dbReference type="SMART" id="SM00382">
    <property type="entry name" value="AAA"/>
    <property type="match status" value="1"/>
</dbReference>
<dbReference type="GO" id="GO:0005524">
    <property type="term" value="F:ATP binding"/>
    <property type="evidence" value="ECO:0007669"/>
    <property type="project" value="UniProtKB-KW"/>
</dbReference>
<keyword evidence="5" id="KW-1133">Transmembrane helix</keyword>
<proteinExistence type="inferred from homology"/>
<evidence type="ECO:0000313" key="7">
    <source>
        <dbReference type="EMBL" id="AYJ01232.1"/>
    </source>
</evidence>
<dbReference type="Pfam" id="PF00005">
    <property type="entry name" value="ABC_tran"/>
    <property type="match status" value="1"/>
</dbReference>
<keyword evidence="7" id="KW-0449">Lipoprotein</keyword>
<feature type="domain" description="ABC transporter" evidence="6">
    <location>
        <begin position="2"/>
        <end position="240"/>
    </location>
</feature>
<feature type="transmembrane region" description="Helical" evidence="5">
    <location>
        <begin position="439"/>
        <end position="457"/>
    </location>
</feature>
<feature type="transmembrane region" description="Helical" evidence="5">
    <location>
        <begin position="489"/>
        <end position="510"/>
    </location>
</feature>
<comment type="similarity">
    <text evidence="1">Belongs to the ABC transporter superfamily.</text>
</comment>
<dbReference type="KEGG" id="pzi:CWO85_01675"/>
<organism evidence="7 8">
    <name type="scientific">Ziziphus jujuba witches'-broom phytoplasma</name>
    <dbReference type="NCBI Taxonomy" id="135727"/>
    <lineage>
        <taxon>Bacteria</taxon>
        <taxon>Bacillati</taxon>
        <taxon>Mycoplasmatota</taxon>
        <taxon>Mollicutes</taxon>
        <taxon>Acholeplasmatales</taxon>
        <taxon>Acholeplasmataceae</taxon>
        <taxon>Candidatus Phytoplasma</taxon>
        <taxon>16SrV (Elm yellows group)</taxon>
    </lineage>
</organism>
<keyword evidence="3" id="KW-0547">Nucleotide-binding</keyword>
<name>A0A660HMM1_ZIZJU</name>
<keyword evidence="8" id="KW-1185">Reference proteome</keyword>
<dbReference type="GO" id="GO:0016887">
    <property type="term" value="F:ATP hydrolysis activity"/>
    <property type="evidence" value="ECO:0007669"/>
    <property type="project" value="InterPro"/>
</dbReference>
<accession>A0A660HMM1</accession>
<dbReference type="AlphaFoldDB" id="A0A660HMM1"/>
<sequence length="627" mass="71937">MFQINNLKKSYVTKGGLVAPALHNISLTLPDTGMCFILGKSGSGKSTFFNILTGIDTASDGKISVAKTDITKFNQKLLDNYRNGMIGFVFQEFNLMDDMTIFENIVLTVQLQNKKPDMNLIHSLLDKVGLDKNLLNRKINQLSGGQRQRVGIVRALIKNPNIIFADEPTGNLDSESASQVFDLLKDLSKEKLVIIVSHDNENSYKYADRIIELKDGKIISDSTRKRNTKNKVEEKNSWKSWKVGQTLTQEMLNTLQKQQTNPNYQLQNNFSPTDQNKIIQERNDFISAPSRLPFNLIFKNALNSFKNKKFFLILVTIVTIFATLIFSTIFGYFLAYKSSGFDKHMEKIYNTTEKKGIDRQAIKNKAQNPGQEETIQSVEDQRSEACKLKQIRTKLREIYPNIEANVNDKQIKRFESFIGTTTFSSMIYTEVINVLTNKLFLFCITFVPGIMILLYFNMSAKLQNRKMGILRSLGSNGVNVGKIFAAEGFIFAIVQTFFVFVLTSCFLLYANVSSLMFGSININKITDTDVNNNFLNKIIDIQSYYNDDRYGRKEYMGEIFFDKNNSNYVINFMRNTFSPFLIWSPILRVLYFILLNFSFIFSLTIVFTSFIIYKWSTKKPIDILNNK</sequence>
<dbReference type="PANTHER" id="PTHR42798:SF6">
    <property type="entry name" value="CELL DIVISION ATP-BINDING PROTEIN FTSE"/>
    <property type="match status" value="1"/>
</dbReference>
<dbReference type="InterPro" id="IPR003593">
    <property type="entry name" value="AAA+_ATPase"/>
</dbReference>